<accession>A0ABN8N0Z8</accession>
<protein>
    <submittedName>
        <fullName evidence="2">Uncharacterized protein</fullName>
    </submittedName>
</protein>
<evidence type="ECO:0000313" key="3">
    <source>
        <dbReference type="Proteomes" id="UP001159405"/>
    </source>
</evidence>
<evidence type="ECO:0000256" key="1">
    <source>
        <dbReference type="SAM" id="SignalP"/>
    </source>
</evidence>
<reference evidence="2 3" key="1">
    <citation type="submission" date="2022-05" db="EMBL/GenBank/DDBJ databases">
        <authorList>
            <consortium name="Genoscope - CEA"/>
            <person name="William W."/>
        </authorList>
    </citation>
    <scope>NUCLEOTIDE SEQUENCE [LARGE SCALE GENOMIC DNA]</scope>
</reference>
<dbReference type="Proteomes" id="UP001159405">
    <property type="component" value="Unassembled WGS sequence"/>
</dbReference>
<evidence type="ECO:0000313" key="2">
    <source>
        <dbReference type="EMBL" id="CAH3040695.1"/>
    </source>
</evidence>
<feature type="chain" id="PRO_5045037333" evidence="1">
    <location>
        <begin position="24"/>
        <end position="465"/>
    </location>
</feature>
<keyword evidence="1" id="KW-0732">Signal</keyword>
<sequence length="465" mass="53076">MAKAMKTLFLVLGFHIIVQYAEGKGSKWDQLRVTFGKFSIYPLTSEEATQNGWKWDGHCSDRGSNFFYGKRFVRGNDSATGLIFDCAGHLAGMQATINKPPENADIYSEPPWITTDDGHVALTAYFRNPKKICAYKGKKCNKPVHNKRPIGNLLWIQMSDFRLNKKVMKLPLKEKKIVDTPWVEGTCVPAMGIHYHFNISKDFDCNKALPVFLLFINFLNPTPLPRTEDQALAEGWRNDASCDEKNPFYGNRYALGTDISTRLIFDNNGELAGIQATITESDELILSPTRPRPGAFVKDDHGHYLVTAYFTDKPSDICKKRPGKHLANGRHKKKDALVIQLSDVRLCKPEFMEIPLDERKLANTRWVKGKCFRGMGVHYLYDISPDMHCDQVFPVYLMYGQSSGRLKAFGWSVLANIQSYLWEHPPMKYFKLFFKEVPKCVIRRKVISGQHIYLTDPKKLTCSTP</sequence>
<feature type="signal peptide" evidence="1">
    <location>
        <begin position="1"/>
        <end position="23"/>
    </location>
</feature>
<organism evidence="2 3">
    <name type="scientific">Porites lobata</name>
    <dbReference type="NCBI Taxonomy" id="104759"/>
    <lineage>
        <taxon>Eukaryota</taxon>
        <taxon>Metazoa</taxon>
        <taxon>Cnidaria</taxon>
        <taxon>Anthozoa</taxon>
        <taxon>Hexacorallia</taxon>
        <taxon>Scleractinia</taxon>
        <taxon>Fungiina</taxon>
        <taxon>Poritidae</taxon>
        <taxon>Porites</taxon>
    </lineage>
</organism>
<comment type="caution">
    <text evidence="2">The sequence shown here is derived from an EMBL/GenBank/DDBJ whole genome shotgun (WGS) entry which is preliminary data.</text>
</comment>
<dbReference type="EMBL" id="CALNXK010000008">
    <property type="protein sequence ID" value="CAH3040695.1"/>
    <property type="molecule type" value="Genomic_DNA"/>
</dbReference>
<keyword evidence="3" id="KW-1185">Reference proteome</keyword>
<proteinExistence type="predicted"/>
<gene>
    <name evidence="2" type="ORF">PLOB_00045344</name>
</gene>
<name>A0ABN8N0Z8_9CNID</name>